<feature type="transmembrane region" description="Helical" evidence="2">
    <location>
        <begin position="6"/>
        <end position="26"/>
    </location>
</feature>
<dbReference type="Proteomes" id="UP000243374">
    <property type="component" value="Unassembled WGS sequence"/>
</dbReference>
<name>A0A662ZGH3_9GAMM</name>
<keyword evidence="4" id="KW-1185">Reference proteome</keyword>
<feature type="compositionally biased region" description="Basic and acidic residues" evidence="1">
    <location>
        <begin position="154"/>
        <end position="177"/>
    </location>
</feature>
<accession>A0A662ZGH3</accession>
<sequence>MNFYVIGITLFIGGFIVGALVCYIVMAQIYKHKRVKDELLKSKREAIKAHRTLDRFVKTSLDMFGELDSSHRQYLQFLRETTQKIAPKESGLHHFLEEDMSQMSAYRGKEEKATANKIESEDKIETVKSSIPAPDVLKNPVMQTEAATVVEQAPDEKPNVSVEEPKKEIKEEEPLKV</sequence>
<proteinExistence type="predicted"/>
<reference evidence="3 4" key="1">
    <citation type="submission" date="2016-10" db="EMBL/GenBank/DDBJ databases">
        <authorList>
            <person name="Varghese N."/>
            <person name="Submissions S."/>
        </authorList>
    </citation>
    <scope>NUCLEOTIDE SEQUENCE [LARGE SCALE GENOMIC DNA]</scope>
    <source>
        <strain evidence="3 4">22B</strain>
    </source>
</reference>
<evidence type="ECO:0000313" key="4">
    <source>
        <dbReference type="Proteomes" id="UP000243374"/>
    </source>
</evidence>
<dbReference type="EMBL" id="FOSF01000098">
    <property type="protein sequence ID" value="SFK52237.1"/>
    <property type="molecule type" value="Genomic_DNA"/>
</dbReference>
<keyword evidence="2" id="KW-0812">Transmembrane</keyword>
<dbReference type="InterPro" id="IPR009386">
    <property type="entry name" value="ZapG-like"/>
</dbReference>
<dbReference type="OrthoDB" id="7061621at2"/>
<organism evidence="3 4">
    <name type="scientific">Succinivibrio dextrinosolvens</name>
    <dbReference type="NCBI Taxonomy" id="83771"/>
    <lineage>
        <taxon>Bacteria</taxon>
        <taxon>Pseudomonadati</taxon>
        <taxon>Pseudomonadota</taxon>
        <taxon>Gammaproteobacteria</taxon>
        <taxon>Aeromonadales</taxon>
        <taxon>Succinivibrionaceae</taxon>
        <taxon>Succinivibrio</taxon>
    </lineage>
</organism>
<evidence type="ECO:0000256" key="2">
    <source>
        <dbReference type="SAM" id="Phobius"/>
    </source>
</evidence>
<dbReference type="AlphaFoldDB" id="A0A662ZGH3"/>
<keyword evidence="2" id="KW-0472">Membrane</keyword>
<evidence type="ECO:0000313" key="3">
    <source>
        <dbReference type="EMBL" id="SFK52237.1"/>
    </source>
</evidence>
<gene>
    <name evidence="3" type="ORF">SAMN04487865_10986</name>
</gene>
<protein>
    <recommendedName>
        <fullName evidence="5">DUF1043 family protein</fullName>
    </recommendedName>
</protein>
<dbReference type="RefSeq" id="WP_074841854.1">
    <property type="nucleotide sequence ID" value="NZ_CP047056.1"/>
</dbReference>
<keyword evidence="2" id="KW-1133">Transmembrane helix</keyword>
<feature type="region of interest" description="Disordered" evidence="1">
    <location>
        <begin position="149"/>
        <end position="177"/>
    </location>
</feature>
<dbReference type="Pfam" id="PF06295">
    <property type="entry name" value="ZapG-like"/>
    <property type="match status" value="1"/>
</dbReference>
<evidence type="ECO:0000256" key="1">
    <source>
        <dbReference type="SAM" id="MobiDB-lite"/>
    </source>
</evidence>
<evidence type="ECO:0008006" key="5">
    <source>
        <dbReference type="Google" id="ProtNLM"/>
    </source>
</evidence>